<dbReference type="Proteomes" id="UP000554482">
    <property type="component" value="Unassembled WGS sequence"/>
</dbReference>
<organism evidence="2 3">
    <name type="scientific">Thalictrum thalictroides</name>
    <name type="common">Rue-anemone</name>
    <name type="synonym">Anemone thalictroides</name>
    <dbReference type="NCBI Taxonomy" id="46969"/>
    <lineage>
        <taxon>Eukaryota</taxon>
        <taxon>Viridiplantae</taxon>
        <taxon>Streptophyta</taxon>
        <taxon>Embryophyta</taxon>
        <taxon>Tracheophyta</taxon>
        <taxon>Spermatophyta</taxon>
        <taxon>Magnoliopsida</taxon>
        <taxon>Ranunculales</taxon>
        <taxon>Ranunculaceae</taxon>
        <taxon>Thalictroideae</taxon>
        <taxon>Thalictrum</taxon>
    </lineage>
</organism>
<evidence type="ECO:0000313" key="2">
    <source>
        <dbReference type="EMBL" id="KAF5202380.1"/>
    </source>
</evidence>
<protein>
    <recommendedName>
        <fullName evidence="1">RNase H type-1 domain-containing protein</fullName>
    </recommendedName>
</protein>
<dbReference type="InterPro" id="IPR036397">
    <property type="entry name" value="RNaseH_sf"/>
</dbReference>
<reference evidence="2 3" key="1">
    <citation type="submission" date="2020-06" db="EMBL/GenBank/DDBJ databases">
        <title>Transcriptomic and genomic resources for Thalictrum thalictroides and T. hernandezii: Facilitating candidate gene discovery in an emerging model plant lineage.</title>
        <authorList>
            <person name="Arias T."/>
            <person name="Riano-Pachon D.M."/>
            <person name="Di Stilio V.S."/>
        </authorList>
    </citation>
    <scope>NUCLEOTIDE SEQUENCE [LARGE SCALE GENOMIC DNA]</scope>
    <source>
        <strain evidence="3">cv. WT478/WT964</strain>
        <tissue evidence="2">Leaves</tissue>
    </source>
</reference>
<dbReference type="InterPro" id="IPR002156">
    <property type="entry name" value="RNaseH_domain"/>
</dbReference>
<evidence type="ECO:0000313" key="3">
    <source>
        <dbReference type="Proteomes" id="UP000554482"/>
    </source>
</evidence>
<gene>
    <name evidence="2" type="ORF">FRX31_008035</name>
</gene>
<dbReference type="GO" id="GO:0004523">
    <property type="term" value="F:RNA-DNA hybrid ribonuclease activity"/>
    <property type="evidence" value="ECO:0007669"/>
    <property type="project" value="InterPro"/>
</dbReference>
<dbReference type="GO" id="GO:0003676">
    <property type="term" value="F:nucleic acid binding"/>
    <property type="evidence" value="ECO:0007669"/>
    <property type="project" value="InterPro"/>
</dbReference>
<accession>A0A7J6X0X7</accession>
<dbReference type="SUPFAM" id="SSF53098">
    <property type="entry name" value="Ribonuclease H-like"/>
    <property type="match status" value="1"/>
</dbReference>
<evidence type="ECO:0000259" key="1">
    <source>
        <dbReference type="Pfam" id="PF13456"/>
    </source>
</evidence>
<dbReference type="Pfam" id="PF13456">
    <property type="entry name" value="RVT_3"/>
    <property type="match status" value="1"/>
</dbReference>
<name>A0A7J6X0X7_THATH</name>
<keyword evidence="3" id="KW-1185">Reference proteome</keyword>
<dbReference type="InterPro" id="IPR012337">
    <property type="entry name" value="RNaseH-like_sf"/>
</dbReference>
<proteinExistence type="predicted"/>
<feature type="domain" description="RNase H type-1" evidence="1">
    <location>
        <begin position="3"/>
        <end position="55"/>
    </location>
</feature>
<dbReference type="EMBL" id="JABWDY010008198">
    <property type="protein sequence ID" value="KAF5202380.1"/>
    <property type="molecule type" value="Genomic_DNA"/>
</dbReference>
<dbReference type="Gene3D" id="3.30.420.10">
    <property type="entry name" value="Ribonuclease H-like superfamily/Ribonuclease H"/>
    <property type="match status" value="1"/>
</dbReference>
<sequence>MVCAFSGKHASKSVFLQELNAIQAGVQMALMEGISKLEVASDSMRVIKAINKKEAPPWDGLDQYSSEMCGTW</sequence>
<comment type="caution">
    <text evidence="2">The sequence shown here is derived from an EMBL/GenBank/DDBJ whole genome shotgun (WGS) entry which is preliminary data.</text>
</comment>
<dbReference type="AlphaFoldDB" id="A0A7J6X0X7"/>